<name>A0A9Q1H0E3_9CARY</name>
<accession>A0A9Q1H0E3</accession>
<gene>
    <name evidence="2" type="ORF">Cgig2_029755</name>
</gene>
<dbReference type="EMBL" id="JAKOGI010001086">
    <property type="protein sequence ID" value="KAJ8427838.1"/>
    <property type="molecule type" value="Genomic_DNA"/>
</dbReference>
<dbReference type="AlphaFoldDB" id="A0A9Q1H0E3"/>
<protein>
    <submittedName>
        <fullName evidence="2">Uncharacterized protein</fullName>
    </submittedName>
</protein>
<feature type="region of interest" description="Disordered" evidence="1">
    <location>
        <begin position="131"/>
        <end position="172"/>
    </location>
</feature>
<proteinExistence type="predicted"/>
<reference evidence="2" key="1">
    <citation type="submission" date="2022-04" db="EMBL/GenBank/DDBJ databases">
        <title>Carnegiea gigantea Genome sequencing and assembly v2.</title>
        <authorList>
            <person name="Copetti D."/>
            <person name="Sanderson M.J."/>
            <person name="Burquez A."/>
            <person name="Wojciechowski M.F."/>
        </authorList>
    </citation>
    <scope>NUCLEOTIDE SEQUENCE</scope>
    <source>
        <strain evidence="2">SGP5-SGP5p</strain>
        <tissue evidence="2">Aerial part</tissue>
    </source>
</reference>
<keyword evidence="3" id="KW-1185">Reference proteome</keyword>
<organism evidence="2 3">
    <name type="scientific">Carnegiea gigantea</name>
    <dbReference type="NCBI Taxonomy" id="171969"/>
    <lineage>
        <taxon>Eukaryota</taxon>
        <taxon>Viridiplantae</taxon>
        <taxon>Streptophyta</taxon>
        <taxon>Embryophyta</taxon>
        <taxon>Tracheophyta</taxon>
        <taxon>Spermatophyta</taxon>
        <taxon>Magnoliopsida</taxon>
        <taxon>eudicotyledons</taxon>
        <taxon>Gunneridae</taxon>
        <taxon>Pentapetalae</taxon>
        <taxon>Caryophyllales</taxon>
        <taxon>Cactineae</taxon>
        <taxon>Cactaceae</taxon>
        <taxon>Cactoideae</taxon>
        <taxon>Echinocereeae</taxon>
        <taxon>Carnegiea</taxon>
    </lineage>
</organism>
<evidence type="ECO:0000256" key="1">
    <source>
        <dbReference type="SAM" id="MobiDB-lite"/>
    </source>
</evidence>
<evidence type="ECO:0000313" key="2">
    <source>
        <dbReference type="EMBL" id="KAJ8427838.1"/>
    </source>
</evidence>
<sequence length="522" mass="60118">MWRTVHGRHTSGGFGNWALTTDGPVANDHDRRGAAFPSSPLPKEFRALCLTYELAVAEEAAEHYDLPELPQVIFYVVLLNEAERFGVLHGRALRTLESALTELHWSIFESWVWSHGDRIFEPQFRTKAELEKSSGAEDSEVKLEGEGLATEGAASPFDDDKQGSGVTREERRQRMLGTPLSPFIMSFPPLYDTREMADYVRESFIWRWRRARHLPRPLPKDYYILCLRFSLPKAERAPADFELPEKVQVTFYTLLLNETVELGVVHGFMAKDLKSSLVGLSNKPLQRRPVVHRTVRKKARGKDFKLQEPRGEVEATEYVHDHFRRALRDPSALSPRLLPSDYHGLCPRFDLRVAPRYAHDSNTPKMVQIIFYAMVIDDATELGLSHRITMDCMIWAMRKLDWALWRPGSGIMTEEPRLLVQPIPRQTPGGPLRGRTTSFPTFRDIAQAAEYVRDNLRWSFAHAFHILEMVQAIFYALVINGAVELRLIRREIGESLMLDSQELRWDIIEAWLLFIEDRLKDA</sequence>
<comment type="caution">
    <text evidence="2">The sequence shown here is derived from an EMBL/GenBank/DDBJ whole genome shotgun (WGS) entry which is preliminary data.</text>
</comment>
<feature type="compositionally biased region" description="Basic and acidic residues" evidence="1">
    <location>
        <begin position="158"/>
        <end position="172"/>
    </location>
</feature>
<feature type="compositionally biased region" description="Basic and acidic residues" evidence="1">
    <location>
        <begin position="131"/>
        <end position="145"/>
    </location>
</feature>
<dbReference type="Proteomes" id="UP001153076">
    <property type="component" value="Unassembled WGS sequence"/>
</dbReference>
<evidence type="ECO:0000313" key="3">
    <source>
        <dbReference type="Proteomes" id="UP001153076"/>
    </source>
</evidence>